<comment type="similarity">
    <text evidence="2 15">Belongs to the phenylalanyl-tRNA synthetase beta subunit family. Type 1 subfamily.</text>
</comment>
<dbReference type="NCBIfam" id="TIGR00472">
    <property type="entry name" value="pheT_bact"/>
    <property type="match status" value="1"/>
</dbReference>
<evidence type="ECO:0000259" key="18">
    <source>
        <dbReference type="PROSITE" id="PS51447"/>
    </source>
</evidence>
<evidence type="ECO:0000256" key="8">
    <source>
        <dbReference type="ARBA" id="ARBA00022741"/>
    </source>
</evidence>
<dbReference type="Pfam" id="PF03483">
    <property type="entry name" value="B3_4"/>
    <property type="match status" value="1"/>
</dbReference>
<comment type="subcellular location">
    <subcellularLocation>
        <location evidence="1 15">Cytoplasm</location>
    </subcellularLocation>
</comment>
<evidence type="ECO:0000259" key="19">
    <source>
        <dbReference type="PROSITE" id="PS51483"/>
    </source>
</evidence>
<evidence type="ECO:0000313" key="21">
    <source>
        <dbReference type="Proteomes" id="UP000176282"/>
    </source>
</evidence>
<keyword evidence="7 15" id="KW-0479">Metal-binding</keyword>
<evidence type="ECO:0000256" key="3">
    <source>
        <dbReference type="ARBA" id="ARBA00011209"/>
    </source>
</evidence>
<dbReference type="AlphaFoldDB" id="A0A1F6M3V2"/>
<evidence type="ECO:0000259" key="17">
    <source>
        <dbReference type="PROSITE" id="PS50886"/>
    </source>
</evidence>
<dbReference type="InterPro" id="IPR020825">
    <property type="entry name" value="Phe-tRNA_synthase-like_B3/B4"/>
</dbReference>
<feature type="binding site" evidence="15">
    <location>
        <position position="486"/>
    </location>
    <ligand>
        <name>Mg(2+)</name>
        <dbReference type="ChEBI" id="CHEBI:18420"/>
        <note>shared with alpha subunit</note>
    </ligand>
</feature>
<keyword evidence="9 15" id="KW-0067">ATP-binding</keyword>
<dbReference type="PROSITE" id="PS51483">
    <property type="entry name" value="B5"/>
    <property type="match status" value="1"/>
</dbReference>
<keyword evidence="10 15" id="KW-0460">Magnesium</keyword>
<evidence type="ECO:0000256" key="11">
    <source>
        <dbReference type="ARBA" id="ARBA00022884"/>
    </source>
</evidence>
<dbReference type="InterPro" id="IPR045864">
    <property type="entry name" value="aa-tRNA-synth_II/BPL/LPL"/>
</dbReference>
<dbReference type="SUPFAM" id="SSF54991">
    <property type="entry name" value="Anticodon-binding domain of PheRS"/>
    <property type="match status" value="1"/>
</dbReference>
<dbReference type="Pfam" id="PF03147">
    <property type="entry name" value="FDX-ACB"/>
    <property type="match status" value="1"/>
</dbReference>
<evidence type="ECO:0000256" key="12">
    <source>
        <dbReference type="ARBA" id="ARBA00022917"/>
    </source>
</evidence>
<dbReference type="InterPro" id="IPR005121">
    <property type="entry name" value="Fdx_antiC-bd"/>
</dbReference>
<dbReference type="FunFam" id="3.50.40.10:FF:000001">
    <property type="entry name" value="Phenylalanine--tRNA ligase beta subunit"/>
    <property type="match status" value="1"/>
</dbReference>
<keyword evidence="11 16" id="KW-0694">RNA-binding</keyword>
<dbReference type="GO" id="GO:0005524">
    <property type="term" value="F:ATP binding"/>
    <property type="evidence" value="ECO:0007669"/>
    <property type="project" value="UniProtKB-UniRule"/>
</dbReference>
<keyword evidence="13 15" id="KW-0030">Aminoacyl-tRNA synthetase</keyword>
<dbReference type="EC" id="6.1.1.20" evidence="15"/>
<accession>A0A1F6M3V2</accession>
<keyword evidence="5 16" id="KW-0820">tRNA-binding</keyword>
<dbReference type="Pfam" id="PF17759">
    <property type="entry name" value="tRNA_synthFbeta"/>
    <property type="match status" value="1"/>
</dbReference>
<feature type="binding site" evidence="15">
    <location>
        <position position="485"/>
    </location>
    <ligand>
        <name>Mg(2+)</name>
        <dbReference type="ChEBI" id="CHEBI:18420"/>
        <note>shared with alpha subunit</note>
    </ligand>
</feature>
<keyword evidence="4 15" id="KW-0963">Cytoplasm</keyword>
<evidence type="ECO:0000256" key="15">
    <source>
        <dbReference type="HAMAP-Rule" id="MF_00283"/>
    </source>
</evidence>
<dbReference type="STRING" id="1798680.A3J66_03330"/>
<evidence type="ECO:0000256" key="5">
    <source>
        <dbReference type="ARBA" id="ARBA00022555"/>
    </source>
</evidence>
<dbReference type="Gene3D" id="3.50.40.10">
    <property type="entry name" value="Phenylalanyl-trna Synthetase, Chain B, domain 3"/>
    <property type="match status" value="1"/>
</dbReference>
<dbReference type="Gene3D" id="2.40.50.140">
    <property type="entry name" value="Nucleic acid-binding proteins"/>
    <property type="match status" value="1"/>
</dbReference>
<dbReference type="SUPFAM" id="SSF56037">
    <property type="entry name" value="PheT/TilS domain"/>
    <property type="match status" value="1"/>
</dbReference>
<evidence type="ECO:0000256" key="13">
    <source>
        <dbReference type="ARBA" id="ARBA00023146"/>
    </source>
</evidence>
<dbReference type="PROSITE" id="PS51447">
    <property type="entry name" value="FDX_ACB"/>
    <property type="match status" value="1"/>
</dbReference>
<keyword evidence="12 15" id="KW-0648">Protein biosynthesis</keyword>
<feature type="binding site" evidence="15">
    <location>
        <position position="482"/>
    </location>
    <ligand>
        <name>Mg(2+)</name>
        <dbReference type="ChEBI" id="CHEBI:18420"/>
        <note>shared with alpha subunit</note>
    </ligand>
</feature>
<evidence type="ECO:0000256" key="4">
    <source>
        <dbReference type="ARBA" id="ARBA00022490"/>
    </source>
</evidence>
<comment type="catalytic activity">
    <reaction evidence="14 15">
        <text>tRNA(Phe) + L-phenylalanine + ATP = L-phenylalanyl-tRNA(Phe) + AMP + diphosphate + H(+)</text>
        <dbReference type="Rhea" id="RHEA:19413"/>
        <dbReference type="Rhea" id="RHEA-COMP:9668"/>
        <dbReference type="Rhea" id="RHEA-COMP:9699"/>
        <dbReference type="ChEBI" id="CHEBI:15378"/>
        <dbReference type="ChEBI" id="CHEBI:30616"/>
        <dbReference type="ChEBI" id="CHEBI:33019"/>
        <dbReference type="ChEBI" id="CHEBI:58095"/>
        <dbReference type="ChEBI" id="CHEBI:78442"/>
        <dbReference type="ChEBI" id="CHEBI:78531"/>
        <dbReference type="ChEBI" id="CHEBI:456215"/>
        <dbReference type="EC" id="6.1.1.20"/>
    </reaction>
</comment>
<dbReference type="InterPro" id="IPR005147">
    <property type="entry name" value="tRNA_synthase_B5-dom"/>
</dbReference>
<dbReference type="GO" id="GO:0006432">
    <property type="term" value="P:phenylalanyl-tRNA aminoacylation"/>
    <property type="evidence" value="ECO:0007669"/>
    <property type="project" value="UniProtKB-UniRule"/>
</dbReference>
<dbReference type="InterPro" id="IPR005146">
    <property type="entry name" value="B3/B4_tRNA-bd"/>
</dbReference>
<feature type="domain" description="FDX-ACB" evidence="18">
    <location>
        <begin position="727"/>
        <end position="819"/>
    </location>
</feature>
<keyword evidence="6 15" id="KW-0436">Ligase</keyword>
<name>A0A1F6M3V2_9BACT</name>
<evidence type="ECO:0000256" key="1">
    <source>
        <dbReference type="ARBA" id="ARBA00004496"/>
    </source>
</evidence>
<dbReference type="InterPro" id="IPR036690">
    <property type="entry name" value="Fdx_antiC-bd_sf"/>
</dbReference>
<dbReference type="CDD" id="cd02796">
    <property type="entry name" value="tRNA_bind_bactPheRS"/>
    <property type="match status" value="1"/>
</dbReference>
<feature type="domain" description="B5" evidence="19">
    <location>
        <begin position="421"/>
        <end position="498"/>
    </location>
</feature>
<dbReference type="Gene3D" id="3.30.56.10">
    <property type="match status" value="2"/>
</dbReference>
<evidence type="ECO:0000256" key="6">
    <source>
        <dbReference type="ARBA" id="ARBA00022598"/>
    </source>
</evidence>
<dbReference type="InterPro" id="IPR045060">
    <property type="entry name" value="Phe-tRNA-ligase_IIc_bsu"/>
</dbReference>
<evidence type="ECO:0000256" key="14">
    <source>
        <dbReference type="ARBA" id="ARBA00049255"/>
    </source>
</evidence>
<evidence type="ECO:0000256" key="7">
    <source>
        <dbReference type="ARBA" id="ARBA00022723"/>
    </source>
</evidence>
<proteinExistence type="inferred from homology"/>
<dbReference type="PANTHER" id="PTHR10947:SF0">
    <property type="entry name" value="PHENYLALANINE--TRNA LIGASE BETA SUBUNIT"/>
    <property type="match status" value="1"/>
</dbReference>
<dbReference type="EMBL" id="MFQB01000037">
    <property type="protein sequence ID" value="OGH66342.1"/>
    <property type="molecule type" value="Genomic_DNA"/>
</dbReference>
<gene>
    <name evidence="15" type="primary">pheT</name>
    <name evidence="20" type="ORF">A3J66_03330</name>
</gene>
<evidence type="ECO:0000256" key="9">
    <source>
        <dbReference type="ARBA" id="ARBA00022840"/>
    </source>
</evidence>
<dbReference type="Gene3D" id="3.30.70.380">
    <property type="entry name" value="Ferrodoxin-fold anticodon-binding domain"/>
    <property type="match status" value="1"/>
</dbReference>
<dbReference type="Proteomes" id="UP000176282">
    <property type="component" value="Unassembled WGS sequence"/>
</dbReference>
<protein>
    <recommendedName>
        <fullName evidence="15">Phenylalanine--tRNA ligase beta subunit</fullName>
        <ecNumber evidence="15">6.1.1.20</ecNumber>
    </recommendedName>
    <alternativeName>
        <fullName evidence="15">Phenylalanyl-tRNA synthetase beta subunit</fullName>
        <shortName evidence="15">PheRS</shortName>
    </alternativeName>
</protein>
<dbReference type="GO" id="GO:0004826">
    <property type="term" value="F:phenylalanine-tRNA ligase activity"/>
    <property type="evidence" value="ECO:0007669"/>
    <property type="project" value="UniProtKB-UniRule"/>
</dbReference>
<dbReference type="PANTHER" id="PTHR10947">
    <property type="entry name" value="PHENYLALANYL-TRNA SYNTHETASE BETA CHAIN AND LEUCINE-RICH REPEAT-CONTAINING PROTEIN 47"/>
    <property type="match status" value="1"/>
</dbReference>
<reference evidence="20 21" key="1">
    <citation type="journal article" date="2016" name="Nat. Commun.">
        <title>Thousands of microbial genomes shed light on interconnected biogeochemical processes in an aquifer system.</title>
        <authorList>
            <person name="Anantharaman K."/>
            <person name="Brown C.T."/>
            <person name="Hug L.A."/>
            <person name="Sharon I."/>
            <person name="Castelle C.J."/>
            <person name="Probst A.J."/>
            <person name="Thomas B.C."/>
            <person name="Singh A."/>
            <person name="Wilkins M.J."/>
            <person name="Karaoz U."/>
            <person name="Brodie E.L."/>
            <person name="Williams K.H."/>
            <person name="Hubbard S.S."/>
            <person name="Banfield J.F."/>
        </authorList>
    </citation>
    <scope>NUCLEOTIDE SEQUENCE [LARGE SCALE GENOMIC DNA]</scope>
</reference>
<dbReference type="SMART" id="SM00873">
    <property type="entry name" value="B3_4"/>
    <property type="match status" value="1"/>
</dbReference>
<dbReference type="Pfam" id="PF01588">
    <property type="entry name" value="tRNA_bind"/>
    <property type="match status" value="1"/>
</dbReference>
<dbReference type="SMART" id="SM00874">
    <property type="entry name" value="B5"/>
    <property type="match status" value="1"/>
</dbReference>
<dbReference type="InterPro" id="IPR002547">
    <property type="entry name" value="tRNA-bd_dom"/>
</dbReference>
<dbReference type="Pfam" id="PF03484">
    <property type="entry name" value="B5"/>
    <property type="match status" value="1"/>
</dbReference>
<dbReference type="InterPro" id="IPR004532">
    <property type="entry name" value="Phe-tRNA-ligase_IIc_bsu_bact"/>
</dbReference>
<keyword evidence="8 15" id="KW-0547">Nucleotide-binding</keyword>
<evidence type="ECO:0000256" key="10">
    <source>
        <dbReference type="ARBA" id="ARBA00022842"/>
    </source>
</evidence>
<comment type="cofactor">
    <cofactor evidence="15">
        <name>Mg(2+)</name>
        <dbReference type="ChEBI" id="CHEBI:18420"/>
    </cofactor>
    <text evidence="15">Binds 2 magnesium ions per tetramer.</text>
</comment>
<evidence type="ECO:0000313" key="20">
    <source>
        <dbReference type="EMBL" id="OGH66342.1"/>
    </source>
</evidence>
<dbReference type="SUPFAM" id="SSF46955">
    <property type="entry name" value="Putative DNA-binding domain"/>
    <property type="match status" value="1"/>
</dbReference>
<dbReference type="InterPro" id="IPR041616">
    <property type="entry name" value="PheRS_beta_core"/>
</dbReference>
<dbReference type="FunFam" id="3.30.70.380:FF:000001">
    <property type="entry name" value="Phenylalanine--tRNA ligase beta subunit"/>
    <property type="match status" value="1"/>
</dbReference>
<evidence type="ECO:0000256" key="16">
    <source>
        <dbReference type="PROSITE-ProRule" id="PRU00209"/>
    </source>
</evidence>
<evidence type="ECO:0000256" key="2">
    <source>
        <dbReference type="ARBA" id="ARBA00008653"/>
    </source>
</evidence>
<dbReference type="InterPro" id="IPR033714">
    <property type="entry name" value="tRNA_bind_bactPheRS"/>
</dbReference>
<dbReference type="GO" id="GO:0009328">
    <property type="term" value="C:phenylalanine-tRNA ligase complex"/>
    <property type="evidence" value="ECO:0007669"/>
    <property type="project" value="TreeGrafter"/>
</dbReference>
<dbReference type="CDD" id="cd00769">
    <property type="entry name" value="PheRS_beta_core"/>
    <property type="match status" value="1"/>
</dbReference>
<feature type="domain" description="TRNA-binding" evidence="17">
    <location>
        <begin position="41"/>
        <end position="164"/>
    </location>
</feature>
<dbReference type="SMART" id="SM00896">
    <property type="entry name" value="FDX-ACB"/>
    <property type="match status" value="1"/>
</dbReference>
<feature type="binding site" evidence="15">
    <location>
        <position position="476"/>
    </location>
    <ligand>
        <name>Mg(2+)</name>
        <dbReference type="ChEBI" id="CHEBI:18420"/>
        <note>shared with alpha subunit</note>
    </ligand>
</feature>
<sequence length="821" mass="91762">MKLSYQWLSEFVTFPKGISSDQLKRDLTMHTVEVEDIETQGALLDQVVVGKIIEIKAHPNADKLRICMVDDGQSVFQVVCGGSNLYEGMLVAFGKIGAKVQWHGQGDLVELQKAAIRGQESFGMICAADEIELGQVFPKKDEKEVLDLTELLRDTKKAVGMPLAKALGLNDRILDIENKTMTHRPDLWGHYGMAREIAAVYKTKLKPFTTPPISKVKGKPATLNVSIANKDLCPRYMAVTVDGVHVEASPAWLQQKLRAVGLRPINNIVDITNYVMYEVGQPMHAFDADKVQSRSIQVRLAKKGENIDGLDGKKHILQPEMLVIADKEKPLAVAGVVGGTSSHITSETKTIIFEAANFNAISVRKTAAALGIRTDSSSRFEKSLDPTNTETALRRAVELTREVCPTASVVSNVVDANSTKKTQLSIELPIAFAHEKIGVHIPEKEMADILTRLGFGVKQKKGSLIVQIPSWRATKDISIPEDIVEEIARMYGYEKVPVRLPSSSITPPPENPLRALERTVKTVMAYEVAYTEVYNYSFESPAWLEKLGVETSHSLELENPIAKDRPLVRRNLIPNLLQNIEHNAHRFDTVRLFELGQTYISEEVGELERPDSRHRLPKQDVYLGVVFTQKDTDQPFFELSHVLEVLFARLQLSYTLDKENSGDASFIHPGRYAKVLVDKQEVGRIAELHPEIQKTIGVPNRVAILQINLHQLLSYLKQGTSHYRPLSLYPVVERDVAFIVDRSAQHAQLTQLMQSVDPLVVSVDLFDVFEGERIGTGKKSVAYHITYQSQERTLTTEEVDSVHQRLVTALKKDTGAEVRDR</sequence>
<dbReference type="Gene3D" id="3.30.930.10">
    <property type="entry name" value="Bira Bifunctional Protein, Domain 2"/>
    <property type="match status" value="1"/>
</dbReference>
<dbReference type="SUPFAM" id="SSF50249">
    <property type="entry name" value="Nucleic acid-binding proteins"/>
    <property type="match status" value="1"/>
</dbReference>
<comment type="caution">
    <text evidence="20">The sequence shown here is derived from an EMBL/GenBank/DDBJ whole genome shotgun (WGS) entry which is preliminary data.</text>
</comment>
<dbReference type="InterPro" id="IPR012340">
    <property type="entry name" value="NA-bd_OB-fold"/>
</dbReference>
<comment type="subunit">
    <text evidence="3 15">Tetramer of two alpha and two beta subunits.</text>
</comment>
<dbReference type="InterPro" id="IPR009061">
    <property type="entry name" value="DNA-bd_dom_put_sf"/>
</dbReference>
<dbReference type="GO" id="GO:0000049">
    <property type="term" value="F:tRNA binding"/>
    <property type="evidence" value="ECO:0007669"/>
    <property type="project" value="UniProtKB-UniRule"/>
</dbReference>
<dbReference type="SUPFAM" id="SSF55681">
    <property type="entry name" value="Class II aaRS and biotin synthetases"/>
    <property type="match status" value="1"/>
</dbReference>
<dbReference type="PROSITE" id="PS50886">
    <property type="entry name" value="TRBD"/>
    <property type="match status" value="1"/>
</dbReference>
<dbReference type="GO" id="GO:0000287">
    <property type="term" value="F:magnesium ion binding"/>
    <property type="evidence" value="ECO:0007669"/>
    <property type="project" value="UniProtKB-UniRule"/>
</dbReference>
<organism evidence="20 21">
    <name type="scientific">Candidatus Magasanikbacteria bacterium RIFCSPHIGHO2_02_FULL_47_14</name>
    <dbReference type="NCBI Taxonomy" id="1798680"/>
    <lineage>
        <taxon>Bacteria</taxon>
        <taxon>Candidatus Magasanikiibacteriota</taxon>
    </lineage>
</organism>
<dbReference type="HAMAP" id="MF_00283">
    <property type="entry name" value="Phe_tRNA_synth_beta1"/>
    <property type="match status" value="1"/>
</dbReference>